<dbReference type="AlphaFoldDB" id="A0A0E3GKW5"/>
<organism evidence="2">
    <name type="scientific">Streptomyces sp. CNQ431</name>
    <dbReference type="NCBI Taxonomy" id="1571532"/>
    <lineage>
        <taxon>Bacteria</taxon>
        <taxon>Bacillati</taxon>
        <taxon>Actinomycetota</taxon>
        <taxon>Actinomycetes</taxon>
        <taxon>Kitasatosporales</taxon>
        <taxon>Streptomycetaceae</taxon>
        <taxon>Streptomyces</taxon>
    </lineage>
</organism>
<dbReference type="RefSeq" id="WP_033947917.1">
    <property type="nucleotide sequence ID" value="NZ_JTCK01000028.1"/>
</dbReference>
<keyword evidence="1" id="KW-0472">Membrane</keyword>
<sequence length="145" mass="15130">MPRKRMLAAVGYAALTPLCVAAMAWTVFTGFARLNLSGNSVEVRLTECHREAGARNTTHTACSGSSQSTTDPGTVKVRYEGHQGETIRAAQTPWGGYETVDTGFVSWGIAVLAPLLPLGAAAAAGALAVRGFHRARRTAGSSRAA</sequence>
<evidence type="ECO:0000313" key="2">
    <source>
        <dbReference type="EMBL" id="AKA54623.1"/>
    </source>
</evidence>
<keyword evidence="1" id="KW-1133">Transmembrane helix</keyword>
<evidence type="ECO:0000256" key="1">
    <source>
        <dbReference type="SAM" id="Phobius"/>
    </source>
</evidence>
<keyword evidence="1" id="KW-0812">Transmembrane</keyword>
<accession>A0A0E3GKW5</accession>
<feature type="transmembrane region" description="Helical" evidence="1">
    <location>
        <begin position="104"/>
        <end position="129"/>
    </location>
</feature>
<protein>
    <submittedName>
        <fullName evidence="2">Uncharacterized protein</fullName>
    </submittedName>
</protein>
<reference evidence="2" key="1">
    <citation type="journal article" date="2015" name="J. Am. Chem. Soc.">
        <title>Uncovering the Formation and Selection of Benzylmalonyl-CoA from the Biosynthesis of Splenocin and Enterocin Reveals a Versatile Way to Introduce Amino Acids into Polyketide Carbon Scaffolds.</title>
        <authorList>
            <person name="Chang C."/>
            <person name="Huang R."/>
            <person name="Yan Y."/>
            <person name="Ma H."/>
            <person name="Dai Z."/>
            <person name="Zhang B."/>
            <person name="Deng Z."/>
            <person name="Liu W."/>
            <person name="Qu X."/>
        </authorList>
    </citation>
    <scope>NUCLEOTIDE SEQUENCE</scope>
    <source>
        <strain evidence="2">CNQ431</strain>
    </source>
</reference>
<dbReference type="EMBL" id="KP719128">
    <property type="protein sequence ID" value="AKA54623.1"/>
    <property type="molecule type" value="Genomic_DNA"/>
</dbReference>
<proteinExistence type="predicted"/>
<name>A0A0E3GKW5_9ACTN</name>